<sequence length="156" mass="15915">MTSGARVALAVGFGYLLGRRKKMRTALTLAAAVAAGRASQRPGGLKQLGANLMNVNPQLGSLGKLGAPLATAGKAAATAAAGSGIDALSGKLRGSADALRRKSGGGQSDAGRPDEEPADEERSAPDEEQELDEQPAAGDEQDRGDRPAVARWQRGR</sequence>
<dbReference type="EMBL" id="JBEXRX010000064">
    <property type="protein sequence ID" value="MEU0154265.1"/>
    <property type="molecule type" value="Genomic_DNA"/>
</dbReference>
<dbReference type="RefSeq" id="WP_355665977.1">
    <property type="nucleotide sequence ID" value="NZ_JBEXRX010000064.1"/>
</dbReference>
<evidence type="ECO:0000313" key="3">
    <source>
        <dbReference type="Proteomes" id="UP001550348"/>
    </source>
</evidence>
<reference evidence="2 3" key="1">
    <citation type="submission" date="2024-06" db="EMBL/GenBank/DDBJ databases">
        <title>The Natural Products Discovery Center: Release of the First 8490 Sequenced Strains for Exploring Actinobacteria Biosynthetic Diversity.</title>
        <authorList>
            <person name="Kalkreuter E."/>
            <person name="Kautsar S.A."/>
            <person name="Yang D."/>
            <person name="Bader C.D."/>
            <person name="Teijaro C.N."/>
            <person name="Fluegel L."/>
            <person name="Davis C.M."/>
            <person name="Simpson J.R."/>
            <person name="Lauterbach L."/>
            <person name="Steele A.D."/>
            <person name="Gui C."/>
            <person name="Meng S."/>
            <person name="Li G."/>
            <person name="Viehrig K."/>
            <person name="Ye F."/>
            <person name="Su P."/>
            <person name="Kiefer A.F."/>
            <person name="Nichols A."/>
            <person name="Cepeda A.J."/>
            <person name="Yan W."/>
            <person name="Fan B."/>
            <person name="Jiang Y."/>
            <person name="Adhikari A."/>
            <person name="Zheng C.-J."/>
            <person name="Schuster L."/>
            <person name="Cowan T.M."/>
            <person name="Smanski M.J."/>
            <person name="Chevrette M.G."/>
            <person name="De Carvalho L.P.S."/>
            <person name="Shen B."/>
        </authorList>
    </citation>
    <scope>NUCLEOTIDE SEQUENCE [LARGE SCALE GENOMIC DNA]</scope>
    <source>
        <strain evidence="2 3">NPDC006286</strain>
    </source>
</reference>
<feature type="compositionally biased region" description="Basic and acidic residues" evidence="1">
    <location>
        <begin position="111"/>
        <end position="125"/>
    </location>
</feature>
<comment type="caution">
    <text evidence="2">The sequence shown here is derived from an EMBL/GenBank/DDBJ whole genome shotgun (WGS) entry which is preliminary data.</text>
</comment>
<accession>A0ABV2VN85</accession>
<feature type="region of interest" description="Disordered" evidence="1">
    <location>
        <begin position="93"/>
        <end position="156"/>
    </location>
</feature>
<gene>
    <name evidence="2" type="ORF">ABZ071_20515</name>
</gene>
<name>A0ABV2VN85_9ACTN</name>
<protein>
    <submittedName>
        <fullName evidence="2">Uncharacterized protein</fullName>
    </submittedName>
</protein>
<organism evidence="2 3">
    <name type="scientific">Micromonospora fulviviridis</name>
    <dbReference type="NCBI Taxonomy" id="47860"/>
    <lineage>
        <taxon>Bacteria</taxon>
        <taxon>Bacillati</taxon>
        <taxon>Actinomycetota</taxon>
        <taxon>Actinomycetes</taxon>
        <taxon>Micromonosporales</taxon>
        <taxon>Micromonosporaceae</taxon>
        <taxon>Micromonospora</taxon>
    </lineage>
</organism>
<keyword evidence="3" id="KW-1185">Reference proteome</keyword>
<proteinExistence type="predicted"/>
<evidence type="ECO:0000256" key="1">
    <source>
        <dbReference type="SAM" id="MobiDB-lite"/>
    </source>
</evidence>
<evidence type="ECO:0000313" key="2">
    <source>
        <dbReference type="EMBL" id="MEU0154265.1"/>
    </source>
</evidence>
<dbReference type="Proteomes" id="UP001550348">
    <property type="component" value="Unassembled WGS sequence"/>
</dbReference>